<dbReference type="Pfam" id="PF13558">
    <property type="entry name" value="SbcC_Walker_B"/>
    <property type="match status" value="1"/>
</dbReference>
<dbReference type="PANTHER" id="PTHR32114">
    <property type="entry name" value="ABC TRANSPORTER ABCH.3"/>
    <property type="match status" value="1"/>
</dbReference>
<sequence>MRQMLPELDQLEALKETIEQDQSQRKYTQQRLSELADFKQKEPPDLESLQEKSQLAEEKLEAMQTTLIQKQEVLRSNQKTLKDFQQLYEANQTKMEEMSQMKQLAETMNGDNLERMGIERYVLQSFFAEILETANIRLNQLTQGRYQFLLSEERGSYKKSTGLEISIYDDHAGTSRRAQTLSGGESFIAALALALSLGDVIQSHTGGVIIETLFIDEGFGSLDEDALEMAIEALEMVEDEGRMIGIISHVGELKSRITQQMIVKTNGAGQSYISTSLNE</sequence>
<accession>A0AA38CVT7</accession>
<dbReference type="RefSeq" id="WP_123935752.1">
    <property type="nucleotide sequence ID" value="NZ_CP027783.1"/>
</dbReference>
<dbReference type="KEGG" id="too:C7K38_06870"/>
<reference evidence="6" key="4">
    <citation type="submission" date="2023-02" db="EMBL/GenBank/DDBJ databases">
        <authorList>
            <person name="Sun Q."/>
            <person name="Mori K."/>
        </authorList>
    </citation>
    <scope>NUCLEOTIDE SEQUENCE</scope>
    <source>
        <strain evidence="6">NBRC 114545</strain>
    </source>
</reference>
<gene>
    <name evidence="5" type="ORF">C7K38_06870</name>
    <name evidence="6" type="ORF">GCM10025885_12670</name>
</gene>
<keyword evidence="4" id="KW-0175">Coiled coil</keyword>
<dbReference type="Gene3D" id="3.40.50.300">
    <property type="entry name" value="P-loop containing nucleotide triphosphate hydrolases"/>
    <property type="match status" value="1"/>
</dbReference>
<keyword evidence="7" id="KW-1185">Reference proteome</keyword>
<feature type="coiled-coil region" evidence="4">
    <location>
        <begin position="11"/>
        <end position="66"/>
    </location>
</feature>
<evidence type="ECO:0000256" key="2">
    <source>
        <dbReference type="ARBA" id="ARBA00011322"/>
    </source>
</evidence>
<evidence type="ECO:0000256" key="3">
    <source>
        <dbReference type="ARBA" id="ARBA00013368"/>
    </source>
</evidence>
<comment type="subunit">
    <text evidence="2">Heterodimer of SbcC and SbcD.</text>
</comment>
<evidence type="ECO:0000256" key="4">
    <source>
        <dbReference type="SAM" id="Coils"/>
    </source>
</evidence>
<evidence type="ECO:0000313" key="5">
    <source>
        <dbReference type="EMBL" id="AYW48115.1"/>
    </source>
</evidence>
<reference evidence="5" key="3">
    <citation type="submission" date="2018-03" db="EMBL/GenBank/DDBJ databases">
        <authorList>
            <person name="Jeon C.O."/>
        </authorList>
    </citation>
    <scope>NUCLEOTIDE SEQUENCE</scope>
    <source>
        <strain evidence="5">JCM 31126</strain>
    </source>
</reference>
<dbReference type="InterPro" id="IPR027417">
    <property type="entry name" value="P-loop_NTPase"/>
</dbReference>
<reference evidence="6 8" key="2">
    <citation type="journal article" date="2014" name="Int. J. Syst. Evol. Microbiol.">
        <title>Complete genome sequence of Corynebacterium casei LMG S-19264T (=DSM 44701T), isolated from a smear-ripened cheese.</title>
        <authorList>
            <consortium name="US DOE Joint Genome Institute (JGI-PGF)"/>
            <person name="Walter F."/>
            <person name="Albersmeier A."/>
            <person name="Kalinowski J."/>
            <person name="Ruckert C."/>
        </authorList>
    </citation>
    <scope>NUCLEOTIDE SEQUENCE [LARGE SCALE GENOMIC DNA]</scope>
    <source>
        <strain evidence="6 8">NBRC 114545</strain>
    </source>
</reference>
<dbReference type="Proteomes" id="UP001157039">
    <property type="component" value="Unassembled WGS sequence"/>
</dbReference>
<proteinExistence type="inferred from homology"/>
<evidence type="ECO:0000256" key="1">
    <source>
        <dbReference type="ARBA" id="ARBA00006930"/>
    </source>
</evidence>
<protein>
    <recommendedName>
        <fullName evidence="3">Nuclease SbcCD subunit C</fullName>
    </recommendedName>
</protein>
<dbReference type="PANTHER" id="PTHR32114:SF2">
    <property type="entry name" value="ABC TRANSPORTER ABCH.3"/>
    <property type="match status" value="1"/>
</dbReference>
<dbReference type="SUPFAM" id="SSF52540">
    <property type="entry name" value="P-loop containing nucleoside triphosphate hydrolases"/>
    <property type="match status" value="1"/>
</dbReference>
<reference evidence="5 7" key="1">
    <citation type="journal article" date="2012" name="Int. J. Syst. Evol. Microbiol.">
        <title>Characterization of Tetragenococcus strains from sugar thick juice reveals a novel species, Tetragenococcus osmophilus sp. nov., and divides Tetragenococcus halophilus into two subspecies, T. halophilus subsp. halophilus subsp. nov. and T. halophilus subsp. flandriensis subsp. nov.</title>
        <authorList>
            <person name="Juste A."/>
            <person name="Van Trappen S."/>
            <person name="Verreth C."/>
            <person name="Cleenwerck I."/>
            <person name="De Vos P."/>
            <person name="Lievens B."/>
            <person name="Willems K.A."/>
        </authorList>
    </citation>
    <scope>NUCLEOTIDE SEQUENCE [LARGE SCALE GENOMIC DNA]</scope>
    <source>
        <strain evidence="5 7">JCM 31126</strain>
    </source>
</reference>
<comment type="similarity">
    <text evidence="1">Belongs to the SMC family. SbcC subfamily.</text>
</comment>
<evidence type="ECO:0000313" key="8">
    <source>
        <dbReference type="Proteomes" id="UP001157039"/>
    </source>
</evidence>
<evidence type="ECO:0000313" key="6">
    <source>
        <dbReference type="EMBL" id="GMA72218.1"/>
    </source>
</evidence>
<organism evidence="6 8">
    <name type="scientific">Tetragenococcus osmophilus</name>
    <dbReference type="NCBI Taxonomy" id="526944"/>
    <lineage>
        <taxon>Bacteria</taxon>
        <taxon>Bacillati</taxon>
        <taxon>Bacillota</taxon>
        <taxon>Bacilli</taxon>
        <taxon>Lactobacillales</taxon>
        <taxon>Enterococcaceae</taxon>
        <taxon>Tetragenococcus</taxon>
    </lineage>
</organism>
<evidence type="ECO:0000313" key="7">
    <source>
        <dbReference type="Proteomes" id="UP000268310"/>
    </source>
</evidence>
<name>A0AA38CVT7_9ENTE</name>
<dbReference type="EMBL" id="CP027783">
    <property type="protein sequence ID" value="AYW48115.1"/>
    <property type="molecule type" value="Genomic_DNA"/>
</dbReference>
<dbReference type="AlphaFoldDB" id="A0AA38CVT7"/>
<dbReference type="Proteomes" id="UP000268310">
    <property type="component" value="Chromosome"/>
</dbReference>
<dbReference type="EMBL" id="BSUW01000001">
    <property type="protein sequence ID" value="GMA72218.1"/>
    <property type="molecule type" value="Genomic_DNA"/>
</dbReference>